<evidence type="ECO:0000256" key="3">
    <source>
        <dbReference type="ARBA" id="ARBA00023002"/>
    </source>
</evidence>
<keyword evidence="2" id="KW-0521">NADP</keyword>
<protein>
    <recommendedName>
        <fullName evidence="4">NmrA-like domain-containing protein</fullName>
    </recommendedName>
</protein>
<keyword evidence="6" id="KW-1185">Reference proteome</keyword>
<dbReference type="InterPro" id="IPR051164">
    <property type="entry name" value="NmrA-like_oxidored"/>
</dbReference>
<gene>
    <name evidence="5" type="ORF">H4R20_004063</name>
</gene>
<dbReference type="Gene3D" id="3.40.50.720">
    <property type="entry name" value="NAD(P)-binding Rossmann-like Domain"/>
    <property type="match status" value="1"/>
</dbReference>
<evidence type="ECO:0000313" key="6">
    <source>
        <dbReference type="Proteomes" id="UP001140094"/>
    </source>
</evidence>
<organism evidence="5 6">
    <name type="scientific">Coemansia guatemalensis</name>
    <dbReference type="NCBI Taxonomy" id="2761395"/>
    <lineage>
        <taxon>Eukaryota</taxon>
        <taxon>Fungi</taxon>
        <taxon>Fungi incertae sedis</taxon>
        <taxon>Zoopagomycota</taxon>
        <taxon>Kickxellomycotina</taxon>
        <taxon>Kickxellomycetes</taxon>
        <taxon>Kickxellales</taxon>
        <taxon>Kickxellaceae</taxon>
        <taxon>Coemansia</taxon>
    </lineage>
</organism>
<accession>A0A9W8HSP5</accession>
<dbReference type="InterPro" id="IPR008030">
    <property type="entry name" value="NmrA-like"/>
</dbReference>
<dbReference type="Gene3D" id="3.90.25.10">
    <property type="entry name" value="UDP-galactose 4-epimerase, domain 1"/>
    <property type="match status" value="1"/>
</dbReference>
<dbReference type="CDD" id="cd05251">
    <property type="entry name" value="NmrA_like_SDR_a"/>
    <property type="match status" value="1"/>
</dbReference>
<dbReference type="EMBL" id="JANBUO010000985">
    <property type="protein sequence ID" value="KAJ2800439.1"/>
    <property type="molecule type" value="Genomic_DNA"/>
</dbReference>
<keyword evidence="3" id="KW-0560">Oxidoreductase</keyword>
<proteinExistence type="inferred from homology"/>
<dbReference type="SUPFAM" id="SSF51735">
    <property type="entry name" value="NAD(P)-binding Rossmann-fold domains"/>
    <property type="match status" value="1"/>
</dbReference>
<dbReference type="PANTHER" id="PTHR42748:SF30">
    <property type="entry name" value="NMRA-LIKE DOMAIN-CONTAINING PROTEIN"/>
    <property type="match status" value="1"/>
</dbReference>
<evidence type="ECO:0000256" key="2">
    <source>
        <dbReference type="ARBA" id="ARBA00022857"/>
    </source>
</evidence>
<evidence type="ECO:0000313" key="5">
    <source>
        <dbReference type="EMBL" id="KAJ2800439.1"/>
    </source>
</evidence>
<dbReference type="AlphaFoldDB" id="A0A9W8HSP5"/>
<dbReference type="Proteomes" id="UP001140094">
    <property type="component" value="Unassembled WGS sequence"/>
</dbReference>
<evidence type="ECO:0000256" key="1">
    <source>
        <dbReference type="ARBA" id="ARBA00006328"/>
    </source>
</evidence>
<dbReference type="Pfam" id="PF05368">
    <property type="entry name" value="NmrA"/>
    <property type="match status" value="1"/>
</dbReference>
<evidence type="ECO:0000259" key="4">
    <source>
        <dbReference type="Pfam" id="PF05368"/>
    </source>
</evidence>
<sequence>MVKLIAIVGATGLQGGSVLRTFHASGEYKIRAITRNPNSNTAKDISKEYPDVDWAQADLDNLSSLSKAFSGADVVFGVTNSGDPELIKAALAGDYEAEYRQGKNIIDAAIAAKVDSLIFSSMYSLKQLSGGKYLDGIFLETKYNAEQYLLSKASQIKGFIVHLGYYLENFTRTVRISDDDQVVEFPFYVKPTTKLPFVDVANDTGPVVKYALDHPDECLGLPLEVSGGYYEAQEFVKAYTDVTGKPARYVQLPYEATGLIFATQMFKSYDEFGYFGLRTEFLERNKRIDHKFTTPTEFWKNRKWDGLSK</sequence>
<name>A0A9W8HSP5_9FUNG</name>
<dbReference type="InterPro" id="IPR036291">
    <property type="entry name" value="NAD(P)-bd_dom_sf"/>
</dbReference>
<comment type="caution">
    <text evidence="5">The sequence shown here is derived from an EMBL/GenBank/DDBJ whole genome shotgun (WGS) entry which is preliminary data.</text>
</comment>
<dbReference type="GO" id="GO:0016491">
    <property type="term" value="F:oxidoreductase activity"/>
    <property type="evidence" value="ECO:0007669"/>
    <property type="project" value="UniProtKB-KW"/>
</dbReference>
<reference evidence="5" key="1">
    <citation type="submission" date="2022-07" db="EMBL/GenBank/DDBJ databases">
        <title>Phylogenomic reconstructions and comparative analyses of Kickxellomycotina fungi.</title>
        <authorList>
            <person name="Reynolds N.K."/>
            <person name="Stajich J.E."/>
            <person name="Barry K."/>
            <person name="Grigoriev I.V."/>
            <person name="Crous P."/>
            <person name="Smith M.E."/>
        </authorList>
    </citation>
    <scope>NUCLEOTIDE SEQUENCE</scope>
    <source>
        <strain evidence="5">NRRL 1565</strain>
    </source>
</reference>
<dbReference type="GO" id="GO:0005634">
    <property type="term" value="C:nucleus"/>
    <property type="evidence" value="ECO:0007669"/>
    <property type="project" value="TreeGrafter"/>
</dbReference>
<dbReference type="PANTHER" id="PTHR42748">
    <property type="entry name" value="NITROGEN METABOLITE REPRESSION PROTEIN NMRA FAMILY MEMBER"/>
    <property type="match status" value="1"/>
</dbReference>
<dbReference type="OrthoDB" id="3358371at2759"/>
<feature type="domain" description="NmrA-like" evidence="4">
    <location>
        <begin position="3"/>
        <end position="297"/>
    </location>
</feature>
<comment type="similarity">
    <text evidence="1">Belongs to the NmrA-type oxidoreductase family.</text>
</comment>